<accession>I2B7V4</accession>
<name>I2B7V4_SHIBC</name>
<dbReference type="RefSeq" id="WP_002440049.1">
    <property type="nucleotide sequence ID" value="NZ_BAHA01000004.1"/>
</dbReference>
<dbReference type="EMBL" id="CP001560">
    <property type="protein sequence ID" value="AFJ46608.1"/>
    <property type="molecule type" value="Genomic_DNA"/>
</dbReference>
<dbReference type="AlphaFoldDB" id="I2B7V4"/>
<sequence length="72" mass="8142">MPLIFNLFITISARIRSRTDALSMLLNQAFSLRGRPFPGHIVASATVITVYQENADTRAEATAQHDYPVYFR</sequence>
<proteinExistence type="predicted"/>
<organism evidence="1 2">
    <name type="scientific">Shimwellia blattae (strain ATCC 29907 / DSM 4481 / JCM 1650 / NBRC 105725 / CDC 9005-74)</name>
    <name type="common">Escherichia blattae</name>
    <dbReference type="NCBI Taxonomy" id="630626"/>
    <lineage>
        <taxon>Bacteria</taxon>
        <taxon>Pseudomonadati</taxon>
        <taxon>Pseudomonadota</taxon>
        <taxon>Gammaproteobacteria</taxon>
        <taxon>Enterobacterales</taxon>
        <taxon>Enterobacteriaceae</taxon>
        <taxon>Shimwellia</taxon>
    </lineage>
</organism>
<dbReference type="Proteomes" id="UP000001955">
    <property type="component" value="Chromosome"/>
</dbReference>
<accession>K6VD71</accession>
<protein>
    <submittedName>
        <fullName evidence="1">Uncharacterized protein</fullName>
    </submittedName>
</protein>
<evidence type="ECO:0000313" key="2">
    <source>
        <dbReference type="Proteomes" id="UP000001955"/>
    </source>
</evidence>
<evidence type="ECO:0000313" key="1">
    <source>
        <dbReference type="EMBL" id="AFJ46608.1"/>
    </source>
</evidence>
<dbReference type="KEGG" id="ebt:EBL_c15070"/>
<keyword evidence="2" id="KW-1185">Reference proteome</keyword>
<gene>
    <name evidence="1" type="ordered locus">EBL_c15070</name>
</gene>
<reference evidence="1 2" key="1">
    <citation type="journal article" date="2012" name="J. Bacteriol.">
        <title>Complete genome sequence of the B12-producing Shimwellia blattae strain DSM 4481, isolated from a cockroach.</title>
        <authorList>
            <person name="Brzuszkiewicz E."/>
            <person name="Waschkowitz T."/>
            <person name="Wiezer A."/>
            <person name="Daniel R."/>
        </authorList>
    </citation>
    <scope>NUCLEOTIDE SEQUENCE [LARGE SCALE GENOMIC DNA]</scope>
    <source>
        <strain evidence="2">ATCC 29907 / DSM 4481 / JCM 1650 / NBRC 105725 / CDC 9005-74</strain>
    </source>
</reference>
<dbReference type="HOGENOM" id="CLU_2720119_0_0_6"/>